<dbReference type="InterPro" id="IPR022896">
    <property type="entry name" value="TrioseP_Isoase_bac/euk"/>
</dbReference>
<comment type="function">
    <text evidence="9">Involved in the gluconeogenesis. Catalyzes stereospecifically the conversion of dihydroxyacetone phosphate (DHAP) to D-glyceraldehyde-3-phosphate (G3P).</text>
</comment>
<dbReference type="NCBIfam" id="TIGR00419">
    <property type="entry name" value="tim"/>
    <property type="match status" value="1"/>
</dbReference>
<comment type="caution">
    <text evidence="11">The sequence shown here is derived from an EMBL/GenBank/DDBJ whole genome shotgun (WGS) entry which is preliminary data.</text>
</comment>
<keyword evidence="6 9" id="KW-0963">Cytoplasm</keyword>
<dbReference type="HAMAP" id="MF_00147_B">
    <property type="entry name" value="TIM_B"/>
    <property type="match status" value="1"/>
</dbReference>
<dbReference type="InterPro" id="IPR000652">
    <property type="entry name" value="Triosephosphate_isomerase"/>
</dbReference>
<feature type="binding site" evidence="9">
    <location>
        <position position="216"/>
    </location>
    <ligand>
        <name>substrate</name>
    </ligand>
</feature>
<dbReference type="SUPFAM" id="SSF51351">
    <property type="entry name" value="Triosephosphate isomerase (TIM)"/>
    <property type="match status" value="1"/>
</dbReference>
<keyword evidence="5 9" id="KW-0312">Gluconeogenesis</keyword>
<evidence type="ECO:0000256" key="10">
    <source>
        <dbReference type="RuleBase" id="RU363013"/>
    </source>
</evidence>
<dbReference type="PROSITE" id="PS00171">
    <property type="entry name" value="TIM_1"/>
    <property type="match status" value="1"/>
</dbReference>
<evidence type="ECO:0000256" key="2">
    <source>
        <dbReference type="ARBA" id="ARBA00007422"/>
    </source>
</evidence>
<comment type="catalytic activity">
    <reaction evidence="9 10">
        <text>D-glyceraldehyde 3-phosphate = dihydroxyacetone phosphate</text>
        <dbReference type="Rhea" id="RHEA:18585"/>
        <dbReference type="ChEBI" id="CHEBI:57642"/>
        <dbReference type="ChEBI" id="CHEBI:59776"/>
        <dbReference type="EC" id="5.3.1.1"/>
    </reaction>
</comment>
<feature type="binding site" evidence="9">
    <location>
        <begin position="237"/>
        <end position="238"/>
    </location>
    <ligand>
        <name>substrate</name>
    </ligand>
</feature>
<feature type="binding site" evidence="9">
    <location>
        <begin position="13"/>
        <end position="15"/>
    </location>
    <ligand>
        <name>substrate</name>
    </ligand>
</feature>
<evidence type="ECO:0000313" key="11">
    <source>
        <dbReference type="EMBL" id="HIR41564.1"/>
    </source>
</evidence>
<evidence type="ECO:0000256" key="3">
    <source>
        <dbReference type="ARBA" id="ARBA00011940"/>
    </source>
</evidence>
<evidence type="ECO:0000256" key="9">
    <source>
        <dbReference type="HAMAP-Rule" id="MF_00147"/>
    </source>
</evidence>
<dbReference type="GO" id="GO:0005829">
    <property type="term" value="C:cytosol"/>
    <property type="evidence" value="ECO:0007669"/>
    <property type="project" value="TreeGrafter"/>
</dbReference>
<keyword evidence="8 9" id="KW-0413">Isomerase</keyword>
<dbReference type="GO" id="GO:0019563">
    <property type="term" value="P:glycerol catabolic process"/>
    <property type="evidence" value="ECO:0007669"/>
    <property type="project" value="TreeGrafter"/>
</dbReference>
<feature type="active site" description="Electrophile" evidence="9">
    <location>
        <position position="98"/>
    </location>
</feature>
<comment type="subcellular location">
    <subcellularLocation>
        <location evidence="9 10">Cytoplasm</location>
    </subcellularLocation>
</comment>
<dbReference type="CDD" id="cd00311">
    <property type="entry name" value="TIM"/>
    <property type="match status" value="1"/>
</dbReference>
<dbReference type="GO" id="GO:0004807">
    <property type="term" value="F:triose-phosphate isomerase activity"/>
    <property type="evidence" value="ECO:0007669"/>
    <property type="project" value="UniProtKB-UniRule"/>
</dbReference>
<dbReference type="FunFam" id="3.20.20.70:FF:000016">
    <property type="entry name" value="Triosephosphate isomerase"/>
    <property type="match status" value="1"/>
</dbReference>
<comment type="similarity">
    <text evidence="2 9 10">Belongs to the triosephosphate isomerase family.</text>
</comment>
<evidence type="ECO:0000313" key="12">
    <source>
        <dbReference type="Proteomes" id="UP000886749"/>
    </source>
</evidence>
<gene>
    <name evidence="9" type="primary">tpiA</name>
    <name evidence="11" type="ORF">IAB36_07040</name>
</gene>
<dbReference type="Pfam" id="PF00121">
    <property type="entry name" value="TIM"/>
    <property type="match status" value="1"/>
</dbReference>
<dbReference type="AlphaFoldDB" id="A0A9D1DDP1"/>
<dbReference type="EC" id="5.3.1.1" evidence="3 9"/>
<dbReference type="PANTHER" id="PTHR21139">
    <property type="entry name" value="TRIOSEPHOSPHATE ISOMERASE"/>
    <property type="match status" value="1"/>
</dbReference>
<protein>
    <recommendedName>
        <fullName evidence="4 9">Triosephosphate isomerase</fullName>
        <shortName evidence="9">TIM</shortName>
        <shortName evidence="9">TPI</shortName>
        <ecNumber evidence="3 9">5.3.1.1</ecNumber>
    </recommendedName>
    <alternativeName>
        <fullName evidence="9">Triose-phosphate isomerase</fullName>
    </alternativeName>
</protein>
<dbReference type="GO" id="GO:0006094">
    <property type="term" value="P:gluconeogenesis"/>
    <property type="evidence" value="ECO:0007669"/>
    <property type="project" value="UniProtKB-UniRule"/>
</dbReference>
<accession>A0A9D1DDP1</accession>
<dbReference type="GO" id="GO:0046166">
    <property type="term" value="P:glyceraldehyde-3-phosphate biosynthetic process"/>
    <property type="evidence" value="ECO:0007669"/>
    <property type="project" value="TreeGrafter"/>
</dbReference>
<dbReference type="InterPro" id="IPR035990">
    <property type="entry name" value="TIM_sf"/>
</dbReference>
<feature type="active site" description="Proton acceptor" evidence="9">
    <location>
        <position position="170"/>
    </location>
</feature>
<evidence type="ECO:0000256" key="4">
    <source>
        <dbReference type="ARBA" id="ARBA00019397"/>
    </source>
</evidence>
<dbReference type="Proteomes" id="UP000886749">
    <property type="component" value="Unassembled WGS sequence"/>
</dbReference>
<dbReference type="PROSITE" id="PS51440">
    <property type="entry name" value="TIM_2"/>
    <property type="match status" value="1"/>
</dbReference>
<keyword evidence="7 9" id="KW-0324">Glycolysis</keyword>
<feature type="binding site" evidence="9">
    <location>
        <position position="176"/>
    </location>
    <ligand>
        <name>substrate</name>
    </ligand>
</feature>
<evidence type="ECO:0000256" key="6">
    <source>
        <dbReference type="ARBA" id="ARBA00022490"/>
    </source>
</evidence>
<sequence>MNKSLRRAVIAGNWKMNETRAEAKVLLEEMVPSILNADCDIVFCVPYTNLETVADMTRVTRIKVGAENVHYASSGAFTGEISAEMLCELGVRYVIVGHSERRRFYGDTDETVNLRAKATINAGMTAIICVGEMLSEREHGVTNEVVAMQTKIALEGIKQESMKNVIIAYEPVWAIGTGRTPTVQQANDVCALIRKTVADLYDQATADSLTILYGGSMNPKNCEELLSEPDIDGGLIGGSSLKADEFSAIVAVASRLGYGNDAPKAEEAE</sequence>
<comment type="pathway">
    <text evidence="9 10">Carbohydrate biosynthesis; gluconeogenesis.</text>
</comment>
<dbReference type="Gene3D" id="3.20.20.70">
    <property type="entry name" value="Aldolase class I"/>
    <property type="match status" value="1"/>
</dbReference>
<name>A0A9D1DDP1_9FIRM</name>
<comment type="subunit">
    <text evidence="9 10">Homodimer.</text>
</comment>
<evidence type="ECO:0000256" key="7">
    <source>
        <dbReference type="ARBA" id="ARBA00023152"/>
    </source>
</evidence>
<dbReference type="PANTHER" id="PTHR21139:SF42">
    <property type="entry name" value="TRIOSEPHOSPHATE ISOMERASE"/>
    <property type="match status" value="1"/>
</dbReference>
<dbReference type="GO" id="GO:0006096">
    <property type="term" value="P:glycolytic process"/>
    <property type="evidence" value="ECO:0007669"/>
    <property type="project" value="UniProtKB-UniRule"/>
</dbReference>
<dbReference type="InterPro" id="IPR013785">
    <property type="entry name" value="Aldolase_TIM"/>
</dbReference>
<organism evidence="11 12">
    <name type="scientific">Candidatus Egerieicola pullicola</name>
    <dbReference type="NCBI Taxonomy" id="2840775"/>
    <lineage>
        <taxon>Bacteria</taxon>
        <taxon>Bacillati</taxon>
        <taxon>Bacillota</taxon>
        <taxon>Clostridia</taxon>
        <taxon>Eubacteriales</taxon>
        <taxon>Oscillospiraceae</taxon>
        <taxon>Oscillospiraceae incertae sedis</taxon>
        <taxon>Candidatus Egerieicola</taxon>
    </lineage>
</organism>
<dbReference type="EMBL" id="DVGY01000158">
    <property type="protein sequence ID" value="HIR41564.1"/>
    <property type="molecule type" value="Genomic_DNA"/>
</dbReference>
<evidence type="ECO:0000256" key="1">
    <source>
        <dbReference type="ARBA" id="ARBA00004680"/>
    </source>
</evidence>
<reference evidence="11" key="1">
    <citation type="submission" date="2020-10" db="EMBL/GenBank/DDBJ databases">
        <authorList>
            <person name="Gilroy R."/>
        </authorList>
    </citation>
    <scope>NUCLEOTIDE SEQUENCE</scope>
    <source>
        <strain evidence="11">CHK184-25365</strain>
    </source>
</reference>
<reference evidence="11" key="2">
    <citation type="journal article" date="2021" name="PeerJ">
        <title>Extensive microbial diversity within the chicken gut microbiome revealed by metagenomics and culture.</title>
        <authorList>
            <person name="Gilroy R."/>
            <person name="Ravi A."/>
            <person name="Getino M."/>
            <person name="Pursley I."/>
            <person name="Horton D.L."/>
            <person name="Alikhan N.F."/>
            <person name="Baker D."/>
            <person name="Gharbi K."/>
            <person name="Hall N."/>
            <person name="Watson M."/>
            <person name="Adriaenssens E.M."/>
            <person name="Foster-Nyarko E."/>
            <person name="Jarju S."/>
            <person name="Secka A."/>
            <person name="Antonio M."/>
            <person name="Oren A."/>
            <person name="Chaudhuri R.R."/>
            <person name="La Ragione R."/>
            <person name="Hildebrand F."/>
            <person name="Pallen M.J."/>
        </authorList>
    </citation>
    <scope>NUCLEOTIDE SEQUENCE</scope>
    <source>
        <strain evidence="11">CHK184-25365</strain>
    </source>
</reference>
<proteinExistence type="inferred from homology"/>
<dbReference type="InterPro" id="IPR020861">
    <property type="entry name" value="Triosephosphate_isomerase_AS"/>
</dbReference>
<evidence type="ECO:0000256" key="5">
    <source>
        <dbReference type="ARBA" id="ARBA00022432"/>
    </source>
</evidence>
<comment type="pathway">
    <text evidence="1 9 10">Carbohydrate degradation; glycolysis; D-glyceraldehyde 3-phosphate from glycerone phosphate: step 1/1.</text>
</comment>
<evidence type="ECO:0000256" key="8">
    <source>
        <dbReference type="ARBA" id="ARBA00023235"/>
    </source>
</evidence>